<dbReference type="RefSeq" id="WP_229638889.1">
    <property type="nucleotide sequence ID" value="NZ_JADWDC010000004.1"/>
</dbReference>
<dbReference type="Pfam" id="PF05860">
    <property type="entry name" value="TPS"/>
    <property type="match status" value="1"/>
</dbReference>
<dbReference type="Gene3D" id="2.160.20.10">
    <property type="entry name" value="Single-stranded right-handed beta-helix, Pectin lyase-like"/>
    <property type="match status" value="3"/>
</dbReference>
<evidence type="ECO:0000313" key="2">
    <source>
        <dbReference type="EMBL" id="MCC0175888.1"/>
    </source>
</evidence>
<dbReference type="SMART" id="SM00912">
    <property type="entry name" value="Haemagg_act"/>
    <property type="match status" value="1"/>
</dbReference>
<organism evidence="2 3">
    <name type="scientific">Waterburya agarophytonicola KI4</name>
    <dbReference type="NCBI Taxonomy" id="2874699"/>
    <lineage>
        <taxon>Bacteria</taxon>
        <taxon>Bacillati</taxon>
        <taxon>Cyanobacteriota</taxon>
        <taxon>Cyanophyceae</taxon>
        <taxon>Pleurocapsales</taxon>
        <taxon>Hyellaceae</taxon>
        <taxon>Waterburya</taxon>
        <taxon>Waterburya agarophytonicola</taxon>
    </lineage>
</organism>
<evidence type="ECO:0000259" key="1">
    <source>
        <dbReference type="SMART" id="SM00912"/>
    </source>
</evidence>
<evidence type="ECO:0000313" key="3">
    <source>
        <dbReference type="Proteomes" id="UP000729733"/>
    </source>
</evidence>
<gene>
    <name evidence="2" type="ORF">I4641_02685</name>
</gene>
<dbReference type="SUPFAM" id="SSF51126">
    <property type="entry name" value="Pectin lyase-like"/>
    <property type="match status" value="2"/>
</dbReference>
<dbReference type="Proteomes" id="UP000729733">
    <property type="component" value="Unassembled WGS sequence"/>
</dbReference>
<proteinExistence type="predicted"/>
<dbReference type="AlphaFoldDB" id="A0A964FFV6"/>
<name>A0A964FFV6_9CYAN</name>
<dbReference type="InterPro" id="IPR011050">
    <property type="entry name" value="Pectin_lyase_fold/virulence"/>
</dbReference>
<dbReference type="InterPro" id="IPR008638">
    <property type="entry name" value="FhaB/CdiA-like_TPS"/>
</dbReference>
<sequence length="976" mass="102412">MKQKQVIFRLTPSWQQSNLNNILSTGKIPLFPLIITTFACFFSSNEVILAQVIPDNSINTQVNQNQNVSEITGGETQGNNLFHSFQNFSIPTGNEVFFDNASNISNIFSRVTSGNISNIDGLIRANDSANLFLINPAGIVFTENARLDIGGSFLATTADSIKFGDGEFSAIAPEQSTILLDFPIGLGFGSSPGDIIVEGLQNNVVVEVPSFKVNTDNLPPGIKVNPSKSISLIGGNINFSGGGLQAPGGNIELIGTNGSENIDFISTDDWFNTSLSNTFELGNINFTKAAYIDVSGEIAGNINISGREISLDEGSVILANTSLSSNNAININASEALTIQGTSGEFNDDKSFDEIEQITAGNMPREDINNNYSVSLIGADIFSDSTGTGNNININTKNLQIFDGGEIRTVNFSADRSTAGDINVNAENIVVEGTNNIDNLLTSVITSSTGSSSRGNGGDINISTQSLQVLDGGRIKVDSFNVGSAGNLSIESENILLSGSVRPFIPIYTGLIASSPIDDDSGNIGIKTSTLSILDGARISTATFGQSNAGEIDIEAELINVSGFIPNGIFVPSSIVASVELRGNPNDIDSITETNPEAGLININTAELRIFDGGKIEAVNNVGSSGDININAENIELNGTKPKVGNFIGGISTSTGGSSFGNGGDININTGSLRVINGSIIRAISLGDGDAGNITIDANTIEISEIDRFADIPVVPQRISKINTGSLRGNGGNISINSDLITVNDRASIGTSTRGEGDGGNLEVSSDAIILTENSAIAANANNGSGGNVSIDSDSILGIENSDITANSVGGNGGNITISSNYIFGLVARNETTEQNDITASSELGLNGDIQLVPTNNSTSEELISSRQLDFSSSENLVAQSCFNSNTQNTGTLLNYGSGGITENPNNYFDDGSNLMKPTFSNQAHNEQKSEFIQDWQPGDPVVEANEVKTSSDGNQYLVARTELQGVRDKICQYKL</sequence>
<feature type="domain" description="Filamentous haemagglutinin FhaB/tRNA nuclease CdiA-like TPS" evidence="1">
    <location>
        <begin position="53"/>
        <end position="164"/>
    </location>
</feature>
<dbReference type="EMBL" id="JADWDC010000004">
    <property type="protein sequence ID" value="MCC0175888.1"/>
    <property type="molecule type" value="Genomic_DNA"/>
</dbReference>
<accession>A0A964FFV6</accession>
<dbReference type="InterPro" id="IPR012334">
    <property type="entry name" value="Pectin_lyas_fold"/>
</dbReference>
<reference evidence="2" key="1">
    <citation type="journal article" date="2021" name="Antonie Van Leeuwenhoek">
        <title>Draft genome and description of Waterburya agarophytonicola gen. nov. sp. nov. (Pleurocapsales, Cyanobacteria): a seaweed symbiont.</title>
        <authorList>
            <person name="Bonthond G."/>
            <person name="Shalygin S."/>
            <person name="Bayer T."/>
            <person name="Weinberger F."/>
        </authorList>
    </citation>
    <scope>NUCLEOTIDE SEQUENCE</scope>
    <source>
        <strain evidence="2">KI4</strain>
    </source>
</reference>
<dbReference type="NCBIfam" id="TIGR01901">
    <property type="entry name" value="adhes_NPXG"/>
    <property type="match status" value="1"/>
</dbReference>
<protein>
    <submittedName>
        <fullName evidence="2">Filamentous hemagglutinin N-terminal domain-containing protein</fullName>
    </submittedName>
</protein>
<keyword evidence="3" id="KW-1185">Reference proteome</keyword>
<comment type="caution">
    <text evidence="2">The sequence shown here is derived from an EMBL/GenBank/DDBJ whole genome shotgun (WGS) entry which is preliminary data.</text>
</comment>